<protein>
    <recommendedName>
        <fullName evidence="1">Glyoxalase-related protein domain-containing protein</fullName>
    </recommendedName>
</protein>
<proteinExistence type="predicted"/>
<feature type="domain" description="Glyoxalase-related protein" evidence="1">
    <location>
        <begin position="5"/>
        <end position="141"/>
    </location>
</feature>
<dbReference type="KEGG" id="thas:C6Y53_08760"/>
<dbReference type="Proteomes" id="UP000237655">
    <property type="component" value="Chromosome"/>
</dbReference>
<dbReference type="InterPro" id="IPR045517">
    <property type="entry name" value="Glyoxalase_8"/>
</dbReference>
<evidence type="ECO:0000259" key="1">
    <source>
        <dbReference type="Pfam" id="PF20066"/>
    </source>
</evidence>
<dbReference type="EMBL" id="CP027665">
    <property type="protein sequence ID" value="AVO37782.1"/>
    <property type="molecule type" value="Genomic_DNA"/>
</dbReference>
<dbReference type="RefSeq" id="WP_106472100.1">
    <property type="nucleotide sequence ID" value="NZ_CP027665.1"/>
</dbReference>
<organism evidence="2 3">
    <name type="scientific">Pukyongiella litopenaei</name>
    <dbReference type="NCBI Taxonomy" id="2605946"/>
    <lineage>
        <taxon>Bacteria</taxon>
        <taxon>Pseudomonadati</taxon>
        <taxon>Pseudomonadota</taxon>
        <taxon>Alphaproteobacteria</taxon>
        <taxon>Rhodobacterales</taxon>
        <taxon>Paracoccaceae</taxon>
        <taxon>Pukyongiella</taxon>
    </lineage>
</organism>
<name>A0A2S0MPF7_9RHOB</name>
<accession>A0A2S0MPF7</accession>
<gene>
    <name evidence="2" type="ORF">C6Y53_08760</name>
</gene>
<evidence type="ECO:0000313" key="3">
    <source>
        <dbReference type="Proteomes" id="UP000237655"/>
    </source>
</evidence>
<evidence type="ECO:0000313" key="2">
    <source>
        <dbReference type="EMBL" id="AVO37782.1"/>
    </source>
</evidence>
<keyword evidence="3" id="KW-1185">Reference proteome</keyword>
<sequence>MTDTRMLPTVTELKTQARRLRDSLRASGVELSHGAALEQIARQHGARDWNTLHALAGNRLTLRVGDRVKGRYLGQPFTGELRGLSVRGDGTRQRVTLQFDAPVDVVTFDSFSAYRQRVSADIGPDGTSPQRISTGEPQLVVMPA</sequence>
<dbReference type="Pfam" id="PF20066">
    <property type="entry name" value="Glyoxalase_8"/>
    <property type="match status" value="1"/>
</dbReference>
<dbReference type="AlphaFoldDB" id="A0A2S0MPF7"/>
<reference evidence="3" key="1">
    <citation type="submission" date="2018-03" db="EMBL/GenBank/DDBJ databases">
        <title>Genomic analysis of the strain SH-1 isolated from shrimp intestine.</title>
        <authorList>
            <person name="Kim Y.-S."/>
            <person name="Kim S.-E."/>
            <person name="Kim K.-H."/>
        </authorList>
    </citation>
    <scope>NUCLEOTIDE SEQUENCE [LARGE SCALE GENOMIC DNA]</scope>
    <source>
        <strain evidence="3">SH-1</strain>
    </source>
</reference>